<evidence type="ECO:0000313" key="2">
    <source>
        <dbReference type="EMBL" id="QHS83894.1"/>
    </source>
</evidence>
<dbReference type="Gene3D" id="1.20.144.10">
    <property type="entry name" value="Phosphatidic acid phosphatase type 2/haloperoxidase"/>
    <property type="match status" value="1"/>
</dbReference>
<dbReference type="SUPFAM" id="SSF48317">
    <property type="entry name" value="Acid phosphatase/Vanadium-dependent haloperoxidase"/>
    <property type="match status" value="1"/>
</dbReference>
<evidence type="ECO:0000256" key="1">
    <source>
        <dbReference type="SAM" id="Phobius"/>
    </source>
</evidence>
<reference evidence="2" key="1">
    <citation type="journal article" date="2020" name="Nature">
        <title>Giant virus diversity and host interactions through global metagenomics.</title>
        <authorList>
            <person name="Schulz F."/>
            <person name="Roux S."/>
            <person name="Paez-Espino D."/>
            <person name="Jungbluth S."/>
            <person name="Walsh D.A."/>
            <person name="Denef V.J."/>
            <person name="McMahon K.D."/>
            <person name="Konstantinidis K.T."/>
            <person name="Eloe-Fadrosh E.A."/>
            <person name="Kyrpides N.C."/>
            <person name="Woyke T."/>
        </authorList>
    </citation>
    <scope>NUCLEOTIDE SEQUENCE</scope>
    <source>
        <strain evidence="2">GVMAG-S-ERX555965-48</strain>
    </source>
</reference>
<dbReference type="EMBL" id="MN738770">
    <property type="protein sequence ID" value="QHS83894.1"/>
    <property type="molecule type" value="Genomic_DNA"/>
</dbReference>
<dbReference type="AlphaFoldDB" id="A0A6C0AVP2"/>
<evidence type="ECO:0008006" key="3">
    <source>
        <dbReference type="Google" id="ProtNLM"/>
    </source>
</evidence>
<keyword evidence="1" id="KW-1133">Transmembrane helix</keyword>
<accession>A0A6C0AVP2</accession>
<keyword evidence="1" id="KW-0472">Membrane</keyword>
<name>A0A6C0AVP2_9ZZZZ</name>
<protein>
    <recommendedName>
        <fullName evidence="3">Phosphatidic acid phosphatase type 2/haloperoxidase domain-containing protein</fullName>
    </recommendedName>
</protein>
<organism evidence="2">
    <name type="scientific">viral metagenome</name>
    <dbReference type="NCBI Taxonomy" id="1070528"/>
    <lineage>
        <taxon>unclassified sequences</taxon>
        <taxon>metagenomes</taxon>
        <taxon>organismal metagenomes</taxon>
    </lineage>
</organism>
<feature type="transmembrane region" description="Helical" evidence="1">
    <location>
        <begin position="7"/>
        <end position="25"/>
    </location>
</feature>
<proteinExistence type="predicted"/>
<sequence length="180" mass="21132">MYKHIKTYIFLLVVYLVGLPSYYSYLPTIPVYSNDESKIVKKMAQDRNSVDVNFFHLTNESVSHAYVEHVNESIEELNNMFKPIIYVTLFFKFLINRPRPYQIDNSIKYFHTNTGQSPSMPAGHAFHAYYLTKKLSKKYPEKKELFEEIAKKCDDCRVHAGIHYPSDGKMSKQIVDLIYI</sequence>
<keyword evidence="1" id="KW-0812">Transmembrane</keyword>
<dbReference type="InterPro" id="IPR036938">
    <property type="entry name" value="PAP2/HPO_sf"/>
</dbReference>